<dbReference type="SMART" id="SM00490">
    <property type="entry name" value="HELICc"/>
    <property type="match status" value="1"/>
</dbReference>
<evidence type="ECO:0000256" key="4">
    <source>
        <dbReference type="ARBA" id="ARBA00022763"/>
    </source>
</evidence>
<evidence type="ECO:0000256" key="6">
    <source>
        <dbReference type="ARBA" id="ARBA00022806"/>
    </source>
</evidence>
<organism evidence="18 19">
    <name type="scientific">Hyphococcus lacteus</name>
    <dbReference type="NCBI Taxonomy" id="3143536"/>
    <lineage>
        <taxon>Bacteria</taxon>
        <taxon>Pseudomonadati</taxon>
        <taxon>Pseudomonadota</taxon>
        <taxon>Alphaproteobacteria</taxon>
        <taxon>Parvularculales</taxon>
        <taxon>Parvularculaceae</taxon>
        <taxon>Hyphococcus</taxon>
    </lineage>
</organism>
<accession>A0ABV3Z5F6</accession>
<comment type="catalytic activity">
    <reaction evidence="12 15">
        <text>Couples ATP hydrolysis with the unwinding of duplex DNA by translocating in the 3'-5' direction.</text>
        <dbReference type="EC" id="5.6.2.4"/>
    </reaction>
</comment>
<name>A0ABV3Z5F6_9PROT</name>
<dbReference type="Pfam" id="PF00270">
    <property type="entry name" value="DEAD"/>
    <property type="match status" value="1"/>
</dbReference>
<dbReference type="SUPFAM" id="SSF52540">
    <property type="entry name" value="P-loop containing nucleoside triphosphate hydrolases"/>
    <property type="match status" value="2"/>
</dbReference>
<dbReference type="GO" id="GO:0016787">
    <property type="term" value="F:hydrolase activity"/>
    <property type="evidence" value="ECO:0007669"/>
    <property type="project" value="UniProtKB-KW"/>
</dbReference>
<dbReference type="InterPro" id="IPR012340">
    <property type="entry name" value="NA-bd_OB-fold"/>
</dbReference>
<dbReference type="InterPro" id="IPR027417">
    <property type="entry name" value="P-loop_NTPase"/>
</dbReference>
<dbReference type="SUPFAM" id="SSF50249">
    <property type="entry name" value="Nucleic acid-binding proteins"/>
    <property type="match status" value="1"/>
</dbReference>
<dbReference type="SMART" id="SM00487">
    <property type="entry name" value="DEXDc"/>
    <property type="match status" value="1"/>
</dbReference>
<dbReference type="InterPro" id="IPR047112">
    <property type="entry name" value="RecG/Mfd"/>
</dbReference>
<evidence type="ECO:0000256" key="5">
    <source>
        <dbReference type="ARBA" id="ARBA00022801"/>
    </source>
</evidence>
<sequence length="694" mass="75880">MRPSILNPLFADITVLTGVGPKIAALISRAAGPLVVDLVLTAPAGLVDRSFRPTIAEAPPGRILTLSVTVDRHDPPPKGRRLPYKVICSDETGYITLVYFHARADYLKTLLPEGQTRLISGKVEEFNGARQMPHPDYVADPDKPSDMPTFEPIYPLTAGLTAGVMRKAVTQAMMRVPALSEWQDDSWLKARNWPSWKNSIEAMHAPESQAGLSAMAPTRQRLAYDELLANQLALLLIRKARIKSRGRSITGHGRLLAKAKKALPFSLTNAQELALDDIYSDMRAPDRMVRLLQGDVGSGKTIVAFFAMLTAIESGGQSALMAPTEILARQHLESLEPLALAAGIKLGILTGRDKGTARRETLRQLANGDIDILLGTHALFQDDVAFHDLALVVIDEQHRFGVRQRVALTQKGPKPDLLVMTATPIPRTLSLTAYGDMDHSRITEKPPGRKPVDTRTISMSRIDEIVNGLKRATTNGEQAYWVCPLVEESEFLDLTAAEERFETLKTALGDGVGLVHGKMSGPEKDAIMERFYNGEIQVLIATTVIEVGVNAPNATIMIIEHAERFGLAQLHQLRGRVGRGEKKSSCILLYKAPLGETAKARLNVLRDTEDGFLIAEEDLRLRGAGDVLGAAQSGFPRFRLADIAVHGELLAAARDDAELIMRRDADLKSARGEALRTLLYLFSRDDAVKLLSAG</sequence>
<evidence type="ECO:0000256" key="1">
    <source>
        <dbReference type="ARBA" id="ARBA00007504"/>
    </source>
</evidence>
<evidence type="ECO:0000313" key="19">
    <source>
        <dbReference type="Proteomes" id="UP001560685"/>
    </source>
</evidence>
<evidence type="ECO:0000256" key="15">
    <source>
        <dbReference type="RuleBase" id="RU363016"/>
    </source>
</evidence>
<evidence type="ECO:0000256" key="13">
    <source>
        <dbReference type="ARBA" id="ARBA00034808"/>
    </source>
</evidence>
<feature type="domain" description="Helicase C-terminal" evidence="17">
    <location>
        <begin position="461"/>
        <end position="620"/>
    </location>
</feature>
<keyword evidence="8" id="KW-0238">DNA-binding</keyword>
<evidence type="ECO:0000256" key="9">
    <source>
        <dbReference type="ARBA" id="ARBA00023172"/>
    </source>
</evidence>
<dbReference type="NCBIfam" id="NF008164">
    <property type="entry name" value="PRK10917.1-2"/>
    <property type="match status" value="1"/>
</dbReference>
<dbReference type="InterPro" id="IPR033454">
    <property type="entry name" value="RecG_wedge"/>
</dbReference>
<dbReference type="EMBL" id="JBEHZE010000001">
    <property type="protein sequence ID" value="MEX6634044.1"/>
    <property type="molecule type" value="Genomic_DNA"/>
</dbReference>
<comment type="catalytic activity">
    <reaction evidence="14 15">
        <text>ATP + H2O = ADP + phosphate + H(+)</text>
        <dbReference type="Rhea" id="RHEA:13065"/>
        <dbReference type="ChEBI" id="CHEBI:15377"/>
        <dbReference type="ChEBI" id="CHEBI:15378"/>
        <dbReference type="ChEBI" id="CHEBI:30616"/>
        <dbReference type="ChEBI" id="CHEBI:43474"/>
        <dbReference type="ChEBI" id="CHEBI:456216"/>
        <dbReference type="EC" id="5.6.2.4"/>
    </reaction>
</comment>
<dbReference type="Proteomes" id="UP001560685">
    <property type="component" value="Unassembled WGS sequence"/>
</dbReference>
<dbReference type="InterPro" id="IPR014001">
    <property type="entry name" value="Helicase_ATP-bd"/>
</dbReference>
<dbReference type="CDD" id="cd04488">
    <property type="entry name" value="RecG_wedge_OBF"/>
    <property type="match status" value="1"/>
</dbReference>
<keyword evidence="6 15" id="KW-0347">Helicase</keyword>
<gene>
    <name evidence="18" type="primary">recG</name>
    <name evidence="18" type="ORF">ABFZ84_10840</name>
</gene>
<dbReference type="NCBIfam" id="NF008165">
    <property type="entry name" value="PRK10917.1-3"/>
    <property type="match status" value="1"/>
</dbReference>
<dbReference type="PANTHER" id="PTHR47964">
    <property type="entry name" value="ATP-DEPENDENT DNA HELICASE HOMOLOG RECG, CHLOROPLASTIC"/>
    <property type="match status" value="1"/>
</dbReference>
<keyword evidence="5 15" id="KW-0378">Hydrolase</keyword>
<dbReference type="CDD" id="cd17992">
    <property type="entry name" value="DEXHc_RecG"/>
    <property type="match status" value="1"/>
</dbReference>
<evidence type="ECO:0000256" key="11">
    <source>
        <dbReference type="ARBA" id="ARBA00023235"/>
    </source>
</evidence>
<evidence type="ECO:0000259" key="16">
    <source>
        <dbReference type="PROSITE" id="PS51192"/>
    </source>
</evidence>
<keyword evidence="4 15" id="KW-0227">DNA damage</keyword>
<reference evidence="18 19" key="1">
    <citation type="submission" date="2024-05" db="EMBL/GenBank/DDBJ databases">
        <title>Three bacterial strains, DH-69, EH-24, and ECK-19 isolated from coastal sediments.</title>
        <authorList>
            <person name="Ye Y.-Q."/>
            <person name="Du Z.-J."/>
        </authorList>
    </citation>
    <scope>NUCLEOTIDE SEQUENCE [LARGE SCALE GENOMIC DNA]</scope>
    <source>
        <strain evidence="18 19">ECK-19</strain>
    </source>
</reference>
<dbReference type="PROSITE" id="PS51192">
    <property type="entry name" value="HELICASE_ATP_BIND_1"/>
    <property type="match status" value="1"/>
</dbReference>
<dbReference type="Pfam" id="PF19833">
    <property type="entry name" value="RecG_dom3_C"/>
    <property type="match status" value="1"/>
</dbReference>
<dbReference type="EC" id="5.6.2.4" evidence="13 15"/>
<evidence type="ECO:0000256" key="10">
    <source>
        <dbReference type="ARBA" id="ARBA00023204"/>
    </source>
</evidence>
<keyword evidence="7 15" id="KW-0067">ATP-binding</keyword>
<dbReference type="NCBIfam" id="NF008168">
    <property type="entry name" value="PRK10917.2-2"/>
    <property type="match status" value="1"/>
</dbReference>
<proteinExistence type="inferred from homology"/>
<keyword evidence="19" id="KW-1185">Reference proteome</keyword>
<evidence type="ECO:0000256" key="3">
    <source>
        <dbReference type="ARBA" id="ARBA00022741"/>
    </source>
</evidence>
<evidence type="ECO:0000256" key="8">
    <source>
        <dbReference type="ARBA" id="ARBA00023125"/>
    </source>
</evidence>
<keyword evidence="10 15" id="KW-0234">DNA repair</keyword>
<dbReference type="Gene3D" id="2.40.50.140">
    <property type="entry name" value="Nucleic acid-binding proteins"/>
    <property type="match status" value="1"/>
</dbReference>
<feature type="domain" description="Helicase ATP-binding" evidence="16">
    <location>
        <begin position="281"/>
        <end position="442"/>
    </location>
</feature>
<keyword evidence="11" id="KW-0413">Isomerase</keyword>
<dbReference type="RefSeq" id="WP_369314036.1">
    <property type="nucleotide sequence ID" value="NZ_JBEHZE010000001.1"/>
</dbReference>
<dbReference type="Pfam" id="PF00271">
    <property type="entry name" value="Helicase_C"/>
    <property type="match status" value="1"/>
</dbReference>
<dbReference type="PANTHER" id="PTHR47964:SF1">
    <property type="entry name" value="ATP-DEPENDENT DNA HELICASE HOMOLOG RECG, CHLOROPLASTIC"/>
    <property type="match status" value="1"/>
</dbReference>
<evidence type="ECO:0000259" key="17">
    <source>
        <dbReference type="PROSITE" id="PS51194"/>
    </source>
</evidence>
<keyword evidence="3 15" id="KW-0547">Nucleotide-binding</keyword>
<evidence type="ECO:0000256" key="12">
    <source>
        <dbReference type="ARBA" id="ARBA00034617"/>
    </source>
</evidence>
<evidence type="ECO:0000256" key="7">
    <source>
        <dbReference type="ARBA" id="ARBA00022840"/>
    </source>
</evidence>
<dbReference type="PROSITE" id="PS51194">
    <property type="entry name" value="HELICASE_CTER"/>
    <property type="match status" value="1"/>
</dbReference>
<protein>
    <recommendedName>
        <fullName evidence="2 15">ATP-dependent DNA helicase RecG</fullName>
        <ecNumber evidence="13 15">5.6.2.4</ecNumber>
    </recommendedName>
</protein>
<comment type="similarity">
    <text evidence="1 15">Belongs to the helicase family. RecG subfamily.</text>
</comment>
<dbReference type="NCBIfam" id="TIGR00643">
    <property type="entry name" value="recG"/>
    <property type="match status" value="1"/>
</dbReference>
<dbReference type="Pfam" id="PF17191">
    <property type="entry name" value="RecG_wedge"/>
    <property type="match status" value="1"/>
</dbReference>
<comment type="caution">
    <text evidence="18">The sequence shown here is derived from an EMBL/GenBank/DDBJ whole genome shotgun (WGS) entry which is preliminary data.</text>
</comment>
<dbReference type="InterPro" id="IPR001650">
    <property type="entry name" value="Helicase_C-like"/>
</dbReference>
<comment type="function">
    <text evidence="15">Plays a critical role in recombination and DNA repair. Helps process Holliday junction intermediates to mature products by catalyzing branch migration. Has replication fork regression activity, unwinds stalled or blocked replication forks to make a HJ that can be resolved. Has a DNA unwinding activity characteristic of a DNA helicase with 3'-5' polarity.</text>
</comment>
<dbReference type="GO" id="GO:0003678">
    <property type="term" value="F:DNA helicase activity"/>
    <property type="evidence" value="ECO:0007669"/>
    <property type="project" value="UniProtKB-EC"/>
</dbReference>
<evidence type="ECO:0000256" key="2">
    <source>
        <dbReference type="ARBA" id="ARBA00017846"/>
    </source>
</evidence>
<keyword evidence="9 15" id="KW-0233">DNA recombination</keyword>
<dbReference type="Gene3D" id="3.40.50.300">
    <property type="entry name" value="P-loop containing nucleotide triphosphate hydrolases"/>
    <property type="match status" value="2"/>
</dbReference>
<evidence type="ECO:0000313" key="18">
    <source>
        <dbReference type="EMBL" id="MEX6634044.1"/>
    </source>
</evidence>
<evidence type="ECO:0000256" key="14">
    <source>
        <dbReference type="ARBA" id="ARBA00048988"/>
    </source>
</evidence>
<dbReference type="InterPro" id="IPR004609">
    <property type="entry name" value="ATP-dep_DNA_helicase_RecG"/>
</dbReference>
<dbReference type="InterPro" id="IPR011545">
    <property type="entry name" value="DEAD/DEAH_box_helicase_dom"/>
</dbReference>
<dbReference type="InterPro" id="IPR045562">
    <property type="entry name" value="RecG_dom3_C"/>
</dbReference>